<evidence type="ECO:0000313" key="10">
    <source>
        <dbReference type="Proteomes" id="UP000444960"/>
    </source>
</evidence>
<comment type="similarity">
    <text evidence="2">Belongs to the complex I subunit 4 family.</text>
</comment>
<protein>
    <submittedName>
        <fullName evidence="9">NADH-quinone oxidoreductase subunit M</fullName>
    </submittedName>
</protein>
<accession>A0A7I9VB33</accession>
<dbReference type="GO" id="GO:0016020">
    <property type="term" value="C:membrane"/>
    <property type="evidence" value="ECO:0007669"/>
    <property type="project" value="UniProtKB-SubCell"/>
</dbReference>
<proteinExistence type="inferred from homology"/>
<feature type="transmembrane region" description="Helical" evidence="7">
    <location>
        <begin position="178"/>
        <end position="200"/>
    </location>
</feature>
<dbReference type="Proteomes" id="UP000444960">
    <property type="component" value="Unassembled WGS sequence"/>
</dbReference>
<feature type="transmembrane region" description="Helical" evidence="7">
    <location>
        <begin position="318"/>
        <end position="337"/>
    </location>
</feature>
<dbReference type="InterPro" id="IPR010227">
    <property type="entry name" value="NADH_Q_OxRdtase_chainM/4"/>
</dbReference>
<evidence type="ECO:0000256" key="4">
    <source>
        <dbReference type="ARBA" id="ARBA00022989"/>
    </source>
</evidence>
<reference evidence="10" key="1">
    <citation type="submission" date="2019-06" db="EMBL/GenBank/DDBJ databases">
        <title>Gordonia isolated from sludge of a wastewater treatment plant.</title>
        <authorList>
            <person name="Tamura T."/>
            <person name="Aoyama K."/>
            <person name="Kang Y."/>
            <person name="Saito S."/>
            <person name="Akiyama N."/>
            <person name="Yazawa K."/>
            <person name="Gonoi T."/>
            <person name="Mikami Y."/>
        </authorList>
    </citation>
    <scope>NUCLEOTIDE SEQUENCE [LARGE SCALE GENOMIC DNA]</scope>
    <source>
        <strain evidence="10">NBRC 107696</strain>
    </source>
</reference>
<evidence type="ECO:0000256" key="3">
    <source>
        <dbReference type="ARBA" id="ARBA00022692"/>
    </source>
</evidence>
<feature type="transmembrane region" description="Helical" evidence="7">
    <location>
        <begin position="83"/>
        <end position="103"/>
    </location>
</feature>
<feature type="transmembrane region" description="Helical" evidence="7">
    <location>
        <begin position="115"/>
        <end position="134"/>
    </location>
</feature>
<feature type="transmembrane region" description="Helical" evidence="7">
    <location>
        <begin position="6"/>
        <end position="26"/>
    </location>
</feature>
<keyword evidence="4 7" id="KW-1133">Transmembrane helix</keyword>
<dbReference type="PANTHER" id="PTHR43507">
    <property type="entry name" value="NADH-UBIQUINONE OXIDOREDUCTASE CHAIN 4"/>
    <property type="match status" value="1"/>
</dbReference>
<feature type="transmembrane region" description="Helical" evidence="7">
    <location>
        <begin position="469"/>
        <end position="489"/>
    </location>
</feature>
<feature type="transmembrane region" description="Helical" evidence="7">
    <location>
        <begin position="422"/>
        <end position="442"/>
    </location>
</feature>
<feature type="transmembrane region" description="Helical" evidence="7">
    <location>
        <begin position="33"/>
        <end position="53"/>
    </location>
</feature>
<feature type="domain" description="NADH:quinone oxidoreductase/Mrp antiporter transmembrane" evidence="8">
    <location>
        <begin position="136"/>
        <end position="435"/>
    </location>
</feature>
<dbReference type="PANTHER" id="PTHR43507:SF1">
    <property type="entry name" value="NADH-UBIQUINONE OXIDOREDUCTASE CHAIN 4"/>
    <property type="match status" value="1"/>
</dbReference>
<dbReference type="InterPro" id="IPR001750">
    <property type="entry name" value="ND/Mrp_TM"/>
</dbReference>
<feature type="transmembrane region" description="Helical" evidence="7">
    <location>
        <begin position="349"/>
        <end position="367"/>
    </location>
</feature>
<dbReference type="GO" id="GO:0015990">
    <property type="term" value="P:electron transport coupled proton transport"/>
    <property type="evidence" value="ECO:0007669"/>
    <property type="project" value="TreeGrafter"/>
</dbReference>
<dbReference type="EMBL" id="BJOV01000005">
    <property type="protein sequence ID" value="GEE02303.1"/>
    <property type="molecule type" value="Genomic_DNA"/>
</dbReference>
<feature type="transmembrane region" description="Helical" evidence="7">
    <location>
        <begin position="226"/>
        <end position="248"/>
    </location>
</feature>
<dbReference type="GO" id="GO:0003954">
    <property type="term" value="F:NADH dehydrogenase activity"/>
    <property type="evidence" value="ECO:0007669"/>
    <property type="project" value="TreeGrafter"/>
</dbReference>
<dbReference type="RefSeq" id="WP_161895985.1">
    <property type="nucleotide sequence ID" value="NZ_BJOV01000005.1"/>
</dbReference>
<dbReference type="NCBIfam" id="NF004500">
    <property type="entry name" value="PRK05846.1-4"/>
    <property type="match status" value="1"/>
</dbReference>
<evidence type="ECO:0000313" key="9">
    <source>
        <dbReference type="EMBL" id="GEE02303.1"/>
    </source>
</evidence>
<dbReference type="OrthoDB" id="9768329at2"/>
<keyword evidence="5 7" id="KW-0472">Membrane</keyword>
<evidence type="ECO:0000256" key="5">
    <source>
        <dbReference type="ARBA" id="ARBA00023136"/>
    </source>
</evidence>
<feature type="transmembrane region" description="Helical" evidence="7">
    <location>
        <begin position="140"/>
        <end position="157"/>
    </location>
</feature>
<evidence type="ECO:0000256" key="6">
    <source>
        <dbReference type="RuleBase" id="RU000320"/>
    </source>
</evidence>
<feature type="transmembrane region" description="Helical" evidence="7">
    <location>
        <begin position="289"/>
        <end position="311"/>
    </location>
</feature>
<feature type="transmembrane region" description="Helical" evidence="7">
    <location>
        <begin position="387"/>
        <end position="410"/>
    </location>
</feature>
<dbReference type="AlphaFoldDB" id="A0A7I9VB33"/>
<evidence type="ECO:0000256" key="2">
    <source>
        <dbReference type="ARBA" id="ARBA00009025"/>
    </source>
</evidence>
<dbReference type="GO" id="GO:0008137">
    <property type="term" value="F:NADH dehydrogenase (ubiquinone) activity"/>
    <property type="evidence" value="ECO:0007669"/>
    <property type="project" value="InterPro"/>
</dbReference>
<dbReference type="Pfam" id="PF00361">
    <property type="entry name" value="Proton_antipo_M"/>
    <property type="match status" value="1"/>
</dbReference>
<dbReference type="GO" id="GO:0012505">
    <property type="term" value="C:endomembrane system"/>
    <property type="evidence" value="ECO:0007669"/>
    <property type="project" value="UniProtKB-SubCell"/>
</dbReference>
<sequence length="510" mass="54302">MTMPWLTVLWLLPAVASAVVMFLPAERAHNAKVIGIGASLLVLAWSVVLAVRFDTGGGRFQMTEDLSWIPQFGARYSLGLDGVGLALILLTTVLTPLLLLAGWRDADGGDRRGKSVHIYVALLLAVEAMVLMSFVATDVLLFYIFFEAMLIPMYFLIGGFGPEGPGAAPERSRAAVRFLLYNLFGGLIMLAAVIGLYAVAGQFSLESISRSMADGTLDMSPTTQNLLFGGFVFAFAVKAPVWPLHTWLPDAAVSTTPAAAVMMMAVMDKVGTFAMLRFCLGLFPDASETFAPVLCTFAVISIVYGAVMAIGQRDVMRLIAYTSISHFGFIVLGVFALTDQGQTGSTLYMVNHGVSTAALFLVAGFLVSRRGSSLISDFGGVQRLAPVLAGTFLIAGLATLSLPGLGPFISEFLVLIGTFVRYPAAAVVASIALVLSAVYILWTYQRMMGGPPPDDPDGRVTDLGVREKLVLAPLIVALFVLGFFPRIILDFVDPATAPDTSTTAVQGGDR</sequence>
<dbReference type="InterPro" id="IPR003918">
    <property type="entry name" value="NADH_UbQ_OxRdtase"/>
</dbReference>
<evidence type="ECO:0000259" key="8">
    <source>
        <dbReference type="Pfam" id="PF00361"/>
    </source>
</evidence>
<name>A0A7I9VB33_9ACTN</name>
<comment type="caution">
    <text evidence="9">The sequence shown here is derived from an EMBL/GenBank/DDBJ whole genome shotgun (WGS) entry which is preliminary data.</text>
</comment>
<organism evidence="9 10">
    <name type="scientific">Gordonia spumicola</name>
    <dbReference type="NCBI Taxonomy" id="589161"/>
    <lineage>
        <taxon>Bacteria</taxon>
        <taxon>Bacillati</taxon>
        <taxon>Actinomycetota</taxon>
        <taxon>Actinomycetes</taxon>
        <taxon>Mycobacteriales</taxon>
        <taxon>Gordoniaceae</taxon>
        <taxon>Gordonia</taxon>
    </lineage>
</organism>
<gene>
    <name evidence="9" type="primary">nuoM</name>
    <name evidence="9" type="ORF">nbrc107696_27490</name>
</gene>
<keyword evidence="10" id="KW-1185">Reference proteome</keyword>
<dbReference type="NCBIfam" id="TIGR01972">
    <property type="entry name" value="NDH_I_M"/>
    <property type="match status" value="1"/>
</dbReference>
<dbReference type="GO" id="GO:0048039">
    <property type="term" value="F:ubiquinone binding"/>
    <property type="evidence" value="ECO:0007669"/>
    <property type="project" value="TreeGrafter"/>
</dbReference>
<evidence type="ECO:0000256" key="1">
    <source>
        <dbReference type="ARBA" id="ARBA00004127"/>
    </source>
</evidence>
<dbReference type="GO" id="GO:0042773">
    <property type="term" value="P:ATP synthesis coupled electron transport"/>
    <property type="evidence" value="ECO:0007669"/>
    <property type="project" value="InterPro"/>
</dbReference>
<dbReference type="PRINTS" id="PR01437">
    <property type="entry name" value="NUOXDRDTASE4"/>
</dbReference>
<evidence type="ECO:0000256" key="7">
    <source>
        <dbReference type="SAM" id="Phobius"/>
    </source>
</evidence>
<comment type="subcellular location">
    <subcellularLocation>
        <location evidence="1">Endomembrane system</location>
        <topology evidence="1">Multi-pass membrane protein</topology>
    </subcellularLocation>
    <subcellularLocation>
        <location evidence="6">Membrane</location>
        <topology evidence="6">Multi-pass membrane protein</topology>
    </subcellularLocation>
</comment>
<keyword evidence="3 6" id="KW-0812">Transmembrane</keyword>